<dbReference type="AlphaFoldDB" id="A0A518GVW7"/>
<dbReference type="EMBL" id="CP036426">
    <property type="protein sequence ID" value="QDV32736.1"/>
    <property type="molecule type" value="Genomic_DNA"/>
</dbReference>
<feature type="domain" description="DUF8091" evidence="1">
    <location>
        <begin position="3"/>
        <end position="154"/>
    </location>
</feature>
<protein>
    <recommendedName>
        <fullName evidence="1">DUF8091 domain-containing protein</fullName>
    </recommendedName>
</protein>
<gene>
    <name evidence="2" type="ORF">ElP_05760</name>
</gene>
<sequence>MESSLHRELKRRFAGGDGSWVEVRLGRDRVDAIAPDGRLVEVQCGPTSALRPKLGRLLPGNQVLVAQPVISARRILRLETPGGPARSSRTSPRRGGPFDAFEHLVGLAGLISHPSLEVVVLAVEVDEERIPARGRRGYVVADRRLRRVVSETSIRVPADLRALLPDDLPDPFTTRDLAERSGRPEWLARRAAYCLRVAGSAVQVGCLDRRRAYRVPALS</sequence>
<accession>A0A518GVW7</accession>
<keyword evidence="3" id="KW-1185">Reference proteome</keyword>
<dbReference type="OrthoDB" id="287760at2"/>
<dbReference type="KEGG" id="tpla:ElP_05760"/>
<evidence type="ECO:0000313" key="3">
    <source>
        <dbReference type="Proteomes" id="UP000317835"/>
    </source>
</evidence>
<dbReference type="InterPro" id="IPR058404">
    <property type="entry name" value="DUF8091"/>
</dbReference>
<dbReference type="RefSeq" id="WP_145267045.1">
    <property type="nucleotide sequence ID" value="NZ_CP036426.1"/>
</dbReference>
<evidence type="ECO:0000259" key="1">
    <source>
        <dbReference type="Pfam" id="PF26351"/>
    </source>
</evidence>
<evidence type="ECO:0000313" key="2">
    <source>
        <dbReference type="EMBL" id="QDV32736.1"/>
    </source>
</evidence>
<dbReference type="Proteomes" id="UP000317835">
    <property type="component" value="Chromosome"/>
</dbReference>
<name>A0A518GVW7_9BACT</name>
<reference evidence="2 3" key="1">
    <citation type="submission" date="2019-02" db="EMBL/GenBank/DDBJ databases">
        <title>Deep-cultivation of Planctomycetes and their phenomic and genomic characterization uncovers novel biology.</title>
        <authorList>
            <person name="Wiegand S."/>
            <person name="Jogler M."/>
            <person name="Boedeker C."/>
            <person name="Pinto D."/>
            <person name="Vollmers J."/>
            <person name="Rivas-Marin E."/>
            <person name="Kohn T."/>
            <person name="Peeters S.H."/>
            <person name="Heuer A."/>
            <person name="Rast P."/>
            <person name="Oberbeckmann S."/>
            <person name="Bunk B."/>
            <person name="Jeske O."/>
            <person name="Meyerdierks A."/>
            <person name="Storesund J.E."/>
            <person name="Kallscheuer N."/>
            <person name="Luecker S."/>
            <person name="Lage O.M."/>
            <person name="Pohl T."/>
            <person name="Merkel B.J."/>
            <person name="Hornburger P."/>
            <person name="Mueller R.-W."/>
            <person name="Bruemmer F."/>
            <person name="Labrenz M."/>
            <person name="Spormann A.M."/>
            <person name="Op den Camp H."/>
            <person name="Overmann J."/>
            <person name="Amann R."/>
            <person name="Jetten M.S.M."/>
            <person name="Mascher T."/>
            <person name="Medema M.H."/>
            <person name="Devos D.P."/>
            <person name="Kaster A.-K."/>
            <person name="Ovreas L."/>
            <person name="Rohde M."/>
            <person name="Galperin M.Y."/>
            <person name="Jogler C."/>
        </authorList>
    </citation>
    <scope>NUCLEOTIDE SEQUENCE [LARGE SCALE GENOMIC DNA]</scope>
    <source>
        <strain evidence="2 3">ElP</strain>
    </source>
</reference>
<organism evidence="2 3">
    <name type="scientific">Tautonia plasticadhaerens</name>
    <dbReference type="NCBI Taxonomy" id="2527974"/>
    <lineage>
        <taxon>Bacteria</taxon>
        <taxon>Pseudomonadati</taxon>
        <taxon>Planctomycetota</taxon>
        <taxon>Planctomycetia</taxon>
        <taxon>Isosphaerales</taxon>
        <taxon>Isosphaeraceae</taxon>
        <taxon>Tautonia</taxon>
    </lineage>
</organism>
<dbReference type="Pfam" id="PF26351">
    <property type="entry name" value="DUF8091"/>
    <property type="match status" value="1"/>
</dbReference>
<proteinExistence type="predicted"/>